<comment type="caution">
    <text evidence="1">The sequence shown here is derived from an EMBL/GenBank/DDBJ whole genome shotgun (WGS) entry which is preliminary data.</text>
</comment>
<name>A0ACC2CE64_DIPCM</name>
<gene>
    <name evidence="1" type="ORF">O6H91_10G005800</name>
</gene>
<dbReference type="EMBL" id="CM055101">
    <property type="protein sequence ID" value="KAJ7540220.1"/>
    <property type="molecule type" value="Genomic_DNA"/>
</dbReference>
<protein>
    <submittedName>
        <fullName evidence="1">Uncharacterized protein</fullName>
    </submittedName>
</protein>
<evidence type="ECO:0000313" key="1">
    <source>
        <dbReference type="EMBL" id="KAJ7540220.1"/>
    </source>
</evidence>
<reference evidence="2" key="1">
    <citation type="journal article" date="2024" name="Proc. Natl. Acad. Sci. U.S.A.">
        <title>Extraordinary preservation of gene collinearity over three hundred million years revealed in homosporous lycophytes.</title>
        <authorList>
            <person name="Li C."/>
            <person name="Wickell D."/>
            <person name="Kuo L.Y."/>
            <person name="Chen X."/>
            <person name="Nie B."/>
            <person name="Liao X."/>
            <person name="Peng D."/>
            <person name="Ji J."/>
            <person name="Jenkins J."/>
            <person name="Williams M."/>
            <person name="Shu S."/>
            <person name="Plott C."/>
            <person name="Barry K."/>
            <person name="Rajasekar S."/>
            <person name="Grimwood J."/>
            <person name="Han X."/>
            <person name="Sun S."/>
            <person name="Hou Z."/>
            <person name="He W."/>
            <person name="Dai G."/>
            <person name="Sun C."/>
            <person name="Schmutz J."/>
            <person name="Leebens-Mack J.H."/>
            <person name="Li F.W."/>
            <person name="Wang L."/>
        </authorList>
    </citation>
    <scope>NUCLEOTIDE SEQUENCE [LARGE SCALE GENOMIC DNA]</scope>
    <source>
        <strain evidence="2">cv. PW_Plant_1</strain>
    </source>
</reference>
<sequence>MASAALDMSLDEIIKSNGKFNEESNGKGRGKGRGTIHRGVGVSRGYGGSKPSAGQIVWRPTNKAGTATSSPETTPKASNRSPSPETTPKASNWSPLPEAAPKASNPSPLPEAIPKASNKTPALPPSPGNARKSVYPLAELFVKSIKVPSNGREQRTVVSSQPARPVRNSTPRQYEKIDDDVSDLGTAAGIETGTRLYVSNLDYGISNEDIKELFSEVGELKRCSINYDRIGRSKGTAEVVYTKKADAIAAIKRYNNVQLDGKPMKIEVIGGSLSENRSARSGGSNLTYRGGFGVHIAPRRAPAGLENKRIIRGRGGRGRGREGSTLKKTAEDLDADLENYHADTM</sequence>
<evidence type="ECO:0000313" key="2">
    <source>
        <dbReference type="Proteomes" id="UP001162992"/>
    </source>
</evidence>
<accession>A0ACC2CE64</accession>
<keyword evidence="2" id="KW-1185">Reference proteome</keyword>
<dbReference type="Proteomes" id="UP001162992">
    <property type="component" value="Chromosome 10"/>
</dbReference>
<proteinExistence type="predicted"/>
<organism evidence="1 2">
    <name type="scientific">Diphasiastrum complanatum</name>
    <name type="common">Issler's clubmoss</name>
    <name type="synonym">Lycopodium complanatum</name>
    <dbReference type="NCBI Taxonomy" id="34168"/>
    <lineage>
        <taxon>Eukaryota</taxon>
        <taxon>Viridiplantae</taxon>
        <taxon>Streptophyta</taxon>
        <taxon>Embryophyta</taxon>
        <taxon>Tracheophyta</taxon>
        <taxon>Lycopodiopsida</taxon>
        <taxon>Lycopodiales</taxon>
        <taxon>Lycopodiaceae</taxon>
        <taxon>Lycopodioideae</taxon>
        <taxon>Diphasiastrum</taxon>
    </lineage>
</organism>